<dbReference type="RefSeq" id="WP_044225983.1">
    <property type="nucleotide sequence ID" value="NZ_JBKAGJ010000002.1"/>
</dbReference>
<evidence type="ECO:0000313" key="2">
    <source>
        <dbReference type="Proteomes" id="UP000029736"/>
    </source>
</evidence>
<gene>
    <name evidence="1" type="ORF">IX84_23120</name>
</gene>
<evidence type="ECO:0000313" key="1">
    <source>
        <dbReference type="EMBL" id="KGE86037.1"/>
    </source>
</evidence>
<sequence>MTYDEETKSNYGFRRTFNLFELGLGLELFFGDKVSLFGHYNYLFGTDQLFEIDIAYQINGGDIKREQISSNGSYRLLKFGVKYHL</sequence>
<dbReference type="EMBL" id="JPOS01000082">
    <property type="protein sequence ID" value="KGE86037.1"/>
    <property type="molecule type" value="Genomic_DNA"/>
</dbReference>
<keyword evidence="2" id="KW-1185">Reference proteome</keyword>
<reference evidence="1 2" key="1">
    <citation type="journal article" date="2014" name="Int. J. Syst. Evol. Microbiol.">
        <title>Phaeodactylibacter xiamenensis gen. nov., sp. nov., a member of the family Saprospiraceae isolated from the marine alga Phaeodactylum tricornutum.</title>
        <authorList>
            <person name="Chen Z.Jr."/>
            <person name="Lei X."/>
            <person name="Lai Q."/>
            <person name="Li Y."/>
            <person name="Zhang B."/>
            <person name="Zhang J."/>
            <person name="Zhang H."/>
            <person name="Yang L."/>
            <person name="Zheng W."/>
            <person name="Tian Y."/>
            <person name="Yu Z."/>
            <person name="Xu H.Jr."/>
            <person name="Zheng T."/>
        </authorList>
    </citation>
    <scope>NUCLEOTIDE SEQUENCE [LARGE SCALE GENOMIC DNA]</scope>
    <source>
        <strain evidence="1 2">KD52</strain>
    </source>
</reference>
<proteinExistence type="predicted"/>
<organism evidence="1 2">
    <name type="scientific">Phaeodactylibacter xiamenensis</name>
    <dbReference type="NCBI Taxonomy" id="1524460"/>
    <lineage>
        <taxon>Bacteria</taxon>
        <taxon>Pseudomonadati</taxon>
        <taxon>Bacteroidota</taxon>
        <taxon>Saprospiria</taxon>
        <taxon>Saprospirales</taxon>
        <taxon>Haliscomenobacteraceae</taxon>
        <taxon>Phaeodactylibacter</taxon>
    </lineage>
</organism>
<comment type="caution">
    <text evidence="1">The sequence shown here is derived from an EMBL/GenBank/DDBJ whole genome shotgun (WGS) entry which is preliminary data.</text>
</comment>
<name>A0A098S4A9_9BACT</name>
<protein>
    <submittedName>
        <fullName evidence="1">Uncharacterized protein</fullName>
    </submittedName>
</protein>
<dbReference type="Proteomes" id="UP000029736">
    <property type="component" value="Unassembled WGS sequence"/>
</dbReference>
<dbReference type="AlphaFoldDB" id="A0A098S4A9"/>
<accession>A0A098S4A9</accession>